<feature type="transmembrane region" description="Helical" evidence="1">
    <location>
        <begin position="426"/>
        <end position="445"/>
    </location>
</feature>
<organism evidence="2 3">
    <name type="scientific">Thiohalophilus thiocyanatoxydans</name>
    <dbReference type="NCBI Taxonomy" id="381308"/>
    <lineage>
        <taxon>Bacteria</taxon>
        <taxon>Pseudomonadati</taxon>
        <taxon>Pseudomonadota</taxon>
        <taxon>Gammaproteobacteria</taxon>
        <taxon>Thiohalomonadales</taxon>
        <taxon>Thiohalophilaceae</taxon>
        <taxon>Thiohalophilus</taxon>
    </lineage>
</organism>
<dbReference type="Proteomes" id="UP000294914">
    <property type="component" value="Unassembled WGS sequence"/>
</dbReference>
<keyword evidence="1" id="KW-0472">Membrane</keyword>
<dbReference type="Gene3D" id="3.30.70.1440">
    <property type="entry name" value="Multidrug efflux transporter AcrB pore domain"/>
    <property type="match status" value="1"/>
</dbReference>
<feature type="transmembrane region" description="Helical" evidence="1">
    <location>
        <begin position="516"/>
        <end position="537"/>
    </location>
</feature>
<evidence type="ECO:0000256" key="1">
    <source>
        <dbReference type="SAM" id="Phobius"/>
    </source>
</evidence>
<dbReference type="EMBL" id="SOQX01000006">
    <property type="protein sequence ID" value="TDY00092.1"/>
    <property type="molecule type" value="Genomic_DNA"/>
</dbReference>
<evidence type="ECO:0000313" key="3">
    <source>
        <dbReference type="Proteomes" id="UP000294914"/>
    </source>
</evidence>
<accession>A0A4R8IHN0</accession>
<feature type="transmembrane region" description="Helical" evidence="1">
    <location>
        <begin position="994"/>
        <end position="1018"/>
    </location>
</feature>
<dbReference type="Pfam" id="PF00873">
    <property type="entry name" value="ACR_tran"/>
    <property type="match status" value="1"/>
</dbReference>
<comment type="caution">
    <text evidence="2">The sequence shown here is derived from an EMBL/GenBank/DDBJ whole genome shotgun (WGS) entry which is preliminary data.</text>
</comment>
<dbReference type="SUPFAM" id="SSF82693">
    <property type="entry name" value="Multidrug efflux transporter AcrB pore domain, PN1, PN2, PC1 and PC2 subdomains"/>
    <property type="match status" value="2"/>
</dbReference>
<protein>
    <submittedName>
        <fullName evidence="2">Multidrug efflux pump subunit AcrB</fullName>
    </submittedName>
</protein>
<feature type="transmembrane region" description="Helical" evidence="1">
    <location>
        <begin position="859"/>
        <end position="876"/>
    </location>
</feature>
<feature type="transmembrane region" description="Helical" evidence="1">
    <location>
        <begin position="327"/>
        <end position="349"/>
    </location>
</feature>
<dbReference type="Gene3D" id="3.30.70.1430">
    <property type="entry name" value="Multidrug efflux transporter AcrB pore domain"/>
    <property type="match status" value="2"/>
</dbReference>
<evidence type="ECO:0000313" key="2">
    <source>
        <dbReference type="EMBL" id="TDY00092.1"/>
    </source>
</evidence>
<feature type="transmembrane region" description="Helical" evidence="1">
    <location>
        <begin position="883"/>
        <end position="902"/>
    </location>
</feature>
<dbReference type="PRINTS" id="PR00702">
    <property type="entry name" value="ACRIFLAVINRP"/>
</dbReference>
<dbReference type="Gene3D" id="1.20.1640.10">
    <property type="entry name" value="Multidrug efflux transporter AcrB transmembrane domain"/>
    <property type="match status" value="2"/>
</dbReference>
<keyword evidence="3" id="KW-1185">Reference proteome</keyword>
<dbReference type="SUPFAM" id="SSF82714">
    <property type="entry name" value="Multidrug efflux transporter AcrB TolC docking domain, DN and DC subdomains"/>
    <property type="match status" value="2"/>
</dbReference>
<dbReference type="OrthoDB" id="5287122at2"/>
<dbReference type="InterPro" id="IPR027463">
    <property type="entry name" value="AcrB_DN_DC_subdom"/>
</dbReference>
<proteinExistence type="predicted"/>
<dbReference type="AlphaFoldDB" id="A0A4R8IHN0"/>
<feature type="transmembrane region" description="Helical" evidence="1">
    <location>
        <begin position="12"/>
        <end position="30"/>
    </location>
</feature>
<keyword evidence="1" id="KW-0812">Transmembrane</keyword>
<name>A0A4R8IHN0_9GAMM</name>
<dbReference type="SUPFAM" id="SSF82866">
    <property type="entry name" value="Multidrug efflux transporter AcrB transmembrane domain"/>
    <property type="match status" value="2"/>
</dbReference>
<dbReference type="Gene3D" id="3.30.2090.10">
    <property type="entry name" value="Multidrug efflux transporter AcrB TolC docking domain, DN and DC subdomains"/>
    <property type="match status" value="2"/>
</dbReference>
<dbReference type="PANTHER" id="PTHR32063">
    <property type="match status" value="1"/>
</dbReference>
<gene>
    <name evidence="2" type="ORF">EDC23_2263</name>
</gene>
<dbReference type="GO" id="GO:0005886">
    <property type="term" value="C:plasma membrane"/>
    <property type="evidence" value="ECO:0007669"/>
    <property type="project" value="TreeGrafter"/>
</dbReference>
<feature type="transmembrane region" description="Helical" evidence="1">
    <location>
        <begin position="914"/>
        <end position="938"/>
    </location>
</feature>
<dbReference type="Gene3D" id="3.30.70.1320">
    <property type="entry name" value="Multidrug efflux transporter AcrB pore domain like"/>
    <property type="match status" value="1"/>
</dbReference>
<sequence length="1036" mass="114301">MIRFLVEHRLVVHLISIFLIVLGIIAIANINREAFPNVNLDKVQIEIAYPGSSPEEIERIIITPIEQELRSLDGIDTMTSIAFPGSGRINLEVDPDATNRDRIVSDVQLAVDRATLPGDMPEDPVVLEVDGKMIPIIQLAISAPRDEVALKRLVDDMEDDLLNIDGIARVQIQGDRRAELRVVADPEKLREHRISIGELAEVLENWNVNAPGGDLETPQGQRAIRIVGEYQQTRDISELVLRANERGEGIRLGDIAEVTESLEEADTYYDVSGTPALNVIVMKKAEADIIEAVDRIDAYLAQVPERYGDDIEIETFQDFSYFAKVRLGVLTNNAQVGLVLVFLSLILFLRPSVALTTTWGIPIVFLTGLYVLYLSGITLNLVSMLGFIMVLGMLVDDAIIIGENITYHMEQGLSPNEAAVTGAKELIGPVTATILTTVTAFLPMLFMSGMIGKFIVAIPIVVIALLIFSWLESFLILPSHVAHVTNSKKRPGERRWLVKLENGYAWMLDKAIRRHWITLLISIAALALSLFAAMNVLKFQLFPPVDVDEYIVRVTAPAGTSLEAMRERMRAIDETVREGTNPDYLETTIISTGQIATDANDPLMQRGSRFGQIRVNYIPAVLREDHDVLDDMRRFESLLTEKFPDLEITLGEIKHGPPTGRALEVEISSDNSDVNERVAYRLMDYVKTLPGITTIESGLQPGDPELHVVVDRVKAAYAGIDLATIASHVRAAVDGLRVTTTRKGTEEVDITIRLANDSDDPVGRLMQLDIPNRSGGMVPLNRLAKLEEHDGYTTIRHKQGVRAVTVVANLDSKQTTSLEINRAVEEGESQWLGEDADKVRVVYGGENEKNQESFADLKWAFAVALIGIFFILAIQFNNLGYPLLVMMAIPFGVVGIVISFLLHDLFWKDMPLSFFSTLGMVALTGVVVNSSLIMVVFIQRALEEGYKTYEAVMQAGRRRLRAVILTAATTVLGLLPTAYGWGGSDPFVAPMALALSWGLAFATLVTLFTIPAAFVAAARVKQGVVRLLTRSTGARE</sequence>
<dbReference type="GO" id="GO:0042910">
    <property type="term" value="F:xenobiotic transmembrane transporter activity"/>
    <property type="evidence" value="ECO:0007669"/>
    <property type="project" value="TreeGrafter"/>
</dbReference>
<feature type="transmembrane region" description="Helical" evidence="1">
    <location>
        <begin position="451"/>
        <end position="471"/>
    </location>
</feature>
<keyword evidence="1" id="KW-1133">Transmembrane helix</keyword>
<dbReference type="InterPro" id="IPR001036">
    <property type="entry name" value="Acrflvin-R"/>
</dbReference>
<reference evidence="2 3" key="1">
    <citation type="submission" date="2019-03" db="EMBL/GenBank/DDBJ databases">
        <title>Genomic Encyclopedia of Type Strains, Phase IV (KMG-IV): sequencing the most valuable type-strain genomes for metagenomic binning, comparative biology and taxonomic classification.</title>
        <authorList>
            <person name="Goeker M."/>
        </authorList>
    </citation>
    <scope>NUCLEOTIDE SEQUENCE [LARGE SCALE GENOMIC DNA]</scope>
    <source>
        <strain evidence="2 3">DSM 16326</strain>
    </source>
</reference>
<dbReference type="PANTHER" id="PTHR32063:SF33">
    <property type="entry name" value="RND SUPERFAMILY EFFLUX PUMP PERMEASE COMPONENT"/>
    <property type="match status" value="1"/>
</dbReference>
<dbReference type="RefSeq" id="WP_134084554.1">
    <property type="nucleotide sequence ID" value="NZ_SOQX01000006.1"/>
</dbReference>
<feature type="transmembrane region" description="Helical" evidence="1">
    <location>
        <begin position="959"/>
        <end position="982"/>
    </location>
</feature>